<dbReference type="EMBL" id="JABFED010000006">
    <property type="protein sequence ID" value="MBA1838051.1"/>
    <property type="molecule type" value="Genomic_DNA"/>
</dbReference>
<gene>
    <name evidence="1" type="ORF">HMA55_09145</name>
</gene>
<protein>
    <submittedName>
        <fullName evidence="1">Uncharacterized protein</fullName>
    </submittedName>
</protein>
<proteinExistence type="predicted"/>
<accession>A0A7H0K9E0</accession>
<comment type="caution">
    <text evidence="1">The sequence shown here is derived from an EMBL/GenBank/DDBJ whole genome shotgun (WGS) entry which is preliminary data.</text>
</comment>
<name>A0A7H0K9E0_9CORY</name>
<organism evidence="1 2">
    <name type="scientific">Corynebacterium wankanglinii</name>
    <dbReference type="NCBI Taxonomy" id="2735136"/>
    <lineage>
        <taxon>Bacteria</taxon>
        <taxon>Bacillati</taxon>
        <taxon>Actinomycetota</taxon>
        <taxon>Actinomycetes</taxon>
        <taxon>Mycobacteriales</taxon>
        <taxon>Corynebacteriaceae</taxon>
        <taxon>Corynebacterium</taxon>
    </lineage>
</organism>
<dbReference type="Proteomes" id="UP000577408">
    <property type="component" value="Unassembled WGS sequence"/>
</dbReference>
<dbReference type="RefSeq" id="WP_181192730.1">
    <property type="nucleotide sequence ID" value="NZ_JABFED010000006.1"/>
</dbReference>
<keyword evidence="2" id="KW-1185">Reference proteome</keyword>
<evidence type="ECO:0000313" key="1">
    <source>
        <dbReference type="EMBL" id="MBA1838051.1"/>
    </source>
</evidence>
<evidence type="ECO:0000313" key="2">
    <source>
        <dbReference type="Proteomes" id="UP000577408"/>
    </source>
</evidence>
<sequence length="116" mass="13269">MAAGRKGELVPRPSKKVEYDIRFASAGAKKGWRDLVATMRNPMADAWDFLTRTPTANTPTNYRLKGELGTVQRGGQSFERWQHKPTLKGSARIWFYLDDRTVFLEAVHTSHPYETK</sequence>
<reference evidence="1 2" key="1">
    <citation type="submission" date="2020-05" db="EMBL/GenBank/DDBJ databases">
        <title>Descriptions of Corynebacterium xxxx sp. nov., Corynebacterium yyyy sp. nov. and Corynebacterium zzzz sp. nov.</title>
        <authorList>
            <person name="Zhang G."/>
        </authorList>
    </citation>
    <scope>NUCLEOTIDE SEQUENCE [LARGE SCALE GENOMIC DNA]</scope>
    <source>
        <strain evidence="2">zg-913</strain>
    </source>
</reference>
<dbReference type="AlphaFoldDB" id="A0A7H0K9E0"/>